<reference evidence="9 10" key="1">
    <citation type="submission" date="2020-08" db="EMBL/GenBank/DDBJ databases">
        <title>Arenibacter gaetbuli sp. nov., isolated from a sand dune.</title>
        <authorList>
            <person name="Park S."/>
            <person name="Yoon J.-H."/>
        </authorList>
    </citation>
    <scope>NUCLEOTIDE SEQUENCE [LARGE SCALE GENOMIC DNA]</scope>
    <source>
        <strain evidence="9 10">BSSL-BM3</strain>
    </source>
</reference>
<dbReference type="Pfam" id="PF05193">
    <property type="entry name" value="Peptidase_M16_C"/>
    <property type="match status" value="2"/>
</dbReference>
<dbReference type="RefSeq" id="WP_187588460.1">
    <property type="nucleotide sequence ID" value="NZ_JACLHY010000040.1"/>
</dbReference>
<evidence type="ECO:0000256" key="4">
    <source>
        <dbReference type="ARBA" id="ARBA00022833"/>
    </source>
</evidence>
<evidence type="ECO:0000256" key="6">
    <source>
        <dbReference type="SAM" id="Phobius"/>
    </source>
</evidence>
<gene>
    <name evidence="9" type="ORF">H4O18_21300</name>
</gene>
<evidence type="ECO:0000259" key="8">
    <source>
        <dbReference type="Pfam" id="PF05193"/>
    </source>
</evidence>
<evidence type="ECO:0000313" key="9">
    <source>
        <dbReference type="EMBL" id="MBC8770544.1"/>
    </source>
</evidence>
<dbReference type="InterPro" id="IPR007863">
    <property type="entry name" value="Peptidase_M16_C"/>
</dbReference>
<keyword evidence="3" id="KW-0378">Hydrolase</keyword>
<feature type="domain" description="Peptidase M16 C-terminal" evidence="8">
    <location>
        <begin position="204"/>
        <end position="389"/>
    </location>
</feature>
<dbReference type="Gene3D" id="3.30.830.10">
    <property type="entry name" value="Metalloenzyme, LuxS/M16 peptidase-like"/>
    <property type="match status" value="4"/>
</dbReference>
<keyword evidence="10" id="KW-1185">Reference proteome</keyword>
<evidence type="ECO:0000256" key="2">
    <source>
        <dbReference type="ARBA" id="ARBA00022670"/>
    </source>
</evidence>
<keyword evidence="6" id="KW-0812">Transmembrane</keyword>
<keyword evidence="5" id="KW-0482">Metalloprotease</keyword>
<accession>A0ABR7QTN0</accession>
<dbReference type="Pfam" id="PF00675">
    <property type="entry name" value="Peptidase_M16"/>
    <property type="match status" value="1"/>
</dbReference>
<protein>
    <submittedName>
        <fullName evidence="9">Insulinase family protein</fullName>
    </submittedName>
</protein>
<evidence type="ECO:0000313" key="10">
    <source>
        <dbReference type="Proteomes" id="UP000618952"/>
    </source>
</evidence>
<keyword evidence="6" id="KW-0472">Membrane</keyword>
<sequence>MKNHRMGKGILMLLINIFFWSTVFLYSMTFKDTMPLDPSIRHGKLPNGLTYYIKPTGDGSSEMSLRLVVKAGSAVQDADQYELDHVMEHLAFKAGKNMTMAKANELGFRSGEINGNSPFDFTQYYFSSVDTKEKLKIAFQLFHDIIWDLDLKKEYIDSERSVILNEKGIRGGFGAKSILTDLESTMMGRGADRPSDFVQFINTFPYDALRRYYDDWYRPELMALVVVGDIVGVDALEKEIKDKFSRAKPLKNPRSPIRAFGAYRNSPPQFMNREHRLTTKESKRQAVNMRIYMRQRENLDKKGLELLKQEQKGHLLIDILNNRLKEKQDYYVSPYTVSPYMALPSSLGIKLHITMEEGTVEGTLSKTIQLLKELRTNGFSEPEFTRFKKEYLESLSKTDTMKQMFWEDNIVDHFVYDKILPANRMALLKNMMDDLTLEELNVFVRQYIKTDPQELDIIMLSPSGHRALSYTEKQIRGWISEANNLPITKYSPPKIPKELMEASLIQTLKPSTLQKNKVDIPGASEYTLGNGIKVVLKPFDAVLVPRERNKLSFHGFSSKGISCYSRSDYFSAMNAADIVYNSGVGGMDRFELKRYFAKNGYNAQVAPYVGYDEAGIRGSTSVKDLETAFQLVYLYFTEPNKDSLAFEDWKLRTRSSHALHSINSQDFKNFIKLKLGDSTFLPKGTKALEGVPNTDLDRAYGIYRTIFANAKNFTFIITGDFPEEEVLSLCRKYLGNLPTANVQPKSEIPKNTKKFRLPKPQEKVVVAKEFDREVKVQLEYISNLAERDLDWKQDLKLKLLQSMMNFSIMQEMRFNSIENEGIYTIKVVCNFDKDRLFNEVYVEFGASPEDVEQLIKAAKQFMRSFKNNGADVELLERFKLERVDYLERKKYHRGDTSKMIYDYYKYGTSWPRGGLEQRQAYIRSISPRDIEILAKRLLKGNPLEFKMLPAKRMH</sequence>
<dbReference type="Proteomes" id="UP000618952">
    <property type="component" value="Unassembled WGS sequence"/>
</dbReference>
<dbReference type="InterPro" id="IPR011249">
    <property type="entry name" value="Metalloenz_LuxS/M16"/>
</dbReference>
<dbReference type="InterPro" id="IPR011765">
    <property type="entry name" value="Pept_M16_N"/>
</dbReference>
<feature type="transmembrane region" description="Helical" evidence="6">
    <location>
        <begin position="9"/>
        <end position="28"/>
    </location>
</feature>
<comment type="caution">
    <text evidence="9">The sequence shown here is derived from an EMBL/GenBank/DDBJ whole genome shotgun (WGS) entry which is preliminary data.</text>
</comment>
<feature type="domain" description="Peptidase M16 N-terminal" evidence="7">
    <location>
        <begin position="63"/>
        <end position="166"/>
    </location>
</feature>
<organism evidence="9 10">
    <name type="scientific">Arenibacter arenosicollis</name>
    <dbReference type="NCBI Taxonomy" id="2762274"/>
    <lineage>
        <taxon>Bacteria</taxon>
        <taxon>Pseudomonadati</taxon>
        <taxon>Bacteroidota</taxon>
        <taxon>Flavobacteriia</taxon>
        <taxon>Flavobacteriales</taxon>
        <taxon>Flavobacteriaceae</taxon>
        <taxon>Arenibacter</taxon>
    </lineage>
</organism>
<proteinExistence type="inferred from homology"/>
<keyword evidence="4" id="KW-0862">Zinc</keyword>
<evidence type="ECO:0000259" key="7">
    <source>
        <dbReference type="Pfam" id="PF00675"/>
    </source>
</evidence>
<feature type="domain" description="Peptidase M16 C-terminal" evidence="8">
    <location>
        <begin position="702"/>
        <end position="879"/>
    </location>
</feature>
<dbReference type="SUPFAM" id="SSF63411">
    <property type="entry name" value="LuxS/MPP-like metallohydrolase"/>
    <property type="match status" value="4"/>
</dbReference>
<dbReference type="InterPro" id="IPR050626">
    <property type="entry name" value="Peptidase_M16"/>
</dbReference>
<evidence type="ECO:0000256" key="5">
    <source>
        <dbReference type="ARBA" id="ARBA00023049"/>
    </source>
</evidence>
<keyword evidence="2" id="KW-0645">Protease</keyword>
<comment type="similarity">
    <text evidence="1">Belongs to the peptidase M16 family.</text>
</comment>
<dbReference type="EMBL" id="JACLHY010000040">
    <property type="protein sequence ID" value="MBC8770544.1"/>
    <property type="molecule type" value="Genomic_DNA"/>
</dbReference>
<keyword evidence="6" id="KW-1133">Transmembrane helix</keyword>
<evidence type="ECO:0000256" key="1">
    <source>
        <dbReference type="ARBA" id="ARBA00007261"/>
    </source>
</evidence>
<evidence type="ECO:0000256" key="3">
    <source>
        <dbReference type="ARBA" id="ARBA00022801"/>
    </source>
</evidence>
<dbReference type="PANTHER" id="PTHR43690:SF17">
    <property type="entry name" value="PROTEIN YHJJ"/>
    <property type="match status" value="1"/>
</dbReference>
<name>A0ABR7QTN0_9FLAO</name>
<dbReference type="PANTHER" id="PTHR43690">
    <property type="entry name" value="NARDILYSIN"/>
    <property type="match status" value="1"/>
</dbReference>